<dbReference type="VEuPathDB" id="TriTrypDB:TcCLB.506559.450"/>
<dbReference type="Gene3D" id="3.40.390.10">
    <property type="entry name" value="Collagenase (Catalytic Domain)"/>
    <property type="match status" value="1"/>
</dbReference>
<evidence type="ECO:0000313" key="3">
    <source>
        <dbReference type="EMBL" id="PWV00254.1"/>
    </source>
</evidence>
<reference evidence="3 4" key="1">
    <citation type="journal article" date="2018" name="Microb. Genom.">
        <title>Expanding an expanded genome: long-read sequencing of Trypanosoma cruzi.</title>
        <authorList>
            <person name="Berna L."/>
            <person name="Rodriguez M."/>
            <person name="Chiribao M.L."/>
            <person name="Parodi-Talice A."/>
            <person name="Pita S."/>
            <person name="Rijo G."/>
            <person name="Alvarez-Valin F."/>
            <person name="Robello C."/>
        </authorList>
    </citation>
    <scope>NUCLEOTIDE SEQUENCE [LARGE SCALE GENOMIC DNA]</scope>
    <source>
        <strain evidence="3 4">Dm28c</strain>
    </source>
</reference>
<dbReference type="Pfam" id="PF09471">
    <property type="entry name" value="Peptidase_M64"/>
    <property type="match status" value="1"/>
</dbReference>
<evidence type="ECO:0000256" key="2">
    <source>
        <dbReference type="SAM" id="SignalP"/>
    </source>
</evidence>
<organism evidence="3 4">
    <name type="scientific">Trypanosoma cruzi</name>
    <dbReference type="NCBI Taxonomy" id="5693"/>
    <lineage>
        <taxon>Eukaryota</taxon>
        <taxon>Discoba</taxon>
        <taxon>Euglenozoa</taxon>
        <taxon>Kinetoplastea</taxon>
        <taxon>Metakinetoplastina</taxon>
        <taxon>Trypanosomatida</taxon>
        <taxon>Trypanosomatidae</taxon>
        <taxon>Trypanosoma</taxon>
        <taxon>Schizotrypanum</taxon>
    </lineage>
</organism>
<dbReference type="EMBL" id="PRFA01000007">
    <property type="protein sequence ID" value="PWV00254.1"/>
    <property type="molecule type" value="Genomic_DNA"/>
</dbReference>
<dbReference type="InterPro" id="IPR024079">
    <property type="entry name" value="MetalloPept_cat_dom_sf"/>
</dbReference>
<dbReference type="VEuPathDB" id="TriTrypDB:TcG_02799"/>
<dbReference type="VEuPathDB" id="TriTrypDB:ECC02_005657"/>
<feature type="transmembrane region" description="Helical" evidence="1">
    <location>
        <begin position="1086"/>
        <end position="1107"/>
    </location>
</feature>
<dbReference type="AlphaFoldDB" id="A0A2V2W0T0"/>
<feature type="transmembrane region" description="Helical" evidence="1">
    <location>
        <begin position="517"/>
        <end position="535"/>
    </location>
</feature>
<dbReference type="VEuPathDB" id="TriTrypDB:TCDM_04696"/>
<sequence length="1135" mass="128920">MRFIALLRGLLLACLILGVVKTCRAADGGPKYREVQRVSVDWRTRSITFLSAGYTAEEEDRFQSDVNKCVDALYGRVRGVVSEPWSRYASSLNIYAVFHPSVGSDNTVGKNETLRNERLDLECAISHSYPFFIYCNLSAVFALSTHAPTKDLIVVLVNDPKSVVGEGGKSLAIFTNAPLFMPFFVIRELTKAIASVSSEYVLGVEEEHDVYVPNCAPSIEAARARWDYWIDQGLADNTPSQGCFFSNYYRPSESDCMMRNSSIEGLCAVCKEQVNLALLSADLNFSRPTTRCTGTTQKVQLDKSKDIQLNIGEITGMTNMNVTWMLGDGTIFDAAHSSQLVVPKELWENWSLPTELCAVITDNSPYIRPVGDTKLFRRILSYELFSDKSAPFEMKMCGMSDSCTPCEGSMCDDSSGFKFRDVEWKTKGAAKAGKRNCVISIVVCSSVALLVLLIITVLYLWCYLKRPHELFSTLFMDILIRKFIFILSLIIVGFSIFSFASVLLFLEADIILYKQLLIPYAVITVWAYLITLLNIASVIFRLYAAVIICSALLLVNGLVHTILGALWVIVVIFEGDFLFGYLASRWMETAIKNPSEIEFIQSRLQCSGFFVSCLEVTSSSCPKESESNMYAKPCEEFFMLDLYVVHGTITAPVFVAGILLVVVGLLDIVFLIRSFYLSKIGIERRKYHSDPKAAVLPLTFAEARKLRRMFYRVSGKTNRTLAGRSVTRFLEKVFRTKLETEEKKKIEDAGPVTFDKLMSLFFPHFITSRMDPRQLTPEETQEVQGVFELQNCQYEKFCRFATASGALSPETLFKLFVFYTSDHFTVDEGEFISLIKAEAETNCPDASMCRGLTAFELEGLRHVWTALNPRILGDLNDEQIALFYQWTHSEPLSGDSHFQEWKNSLDVRQRGSIGWGEFCYPFAQRALLWKARRFLSNMEKEVPPEMITKNLVEQRFGCEVANAIFLPYEDEIPIERVLEYVLLSFQEQIERVEGKVKMGRGEKKQKKKGRGLMYIREGCALFCSFFFFFFCCCFCCFSLSCSSALQCARTHACTSPLFSYTHAHANVHTRAIHAFAFVYVFFLRDFLFFFFSPLCGSIYIYLFIECLTAAHDALSPQERFYFFIYSLFTLLQFPR</sequence>
<dbReference type="VEuPathDB" id="TriTrypDB:Tc_MARK_2576"/>
<dbReference type="VEuPathDB" id="TriTrypDB:TcCL_NonESM07404"/>
<feature type="transmembrane region" description="Helical" evidence="1">
    <location>
        <begin position="542"/>
        <end position="573"/>
    </location>
</feature>
<dbReference type="InterPro" id="IPR019026">
    <property type="entry name" value="Peptidase_M64_IgA"/>
</dbReference>
<dbReference type="VEuPathDB" id="TriTrypDB:BCY84_18927"/>
<dbReference type="VEuPathDB" id="TriTrypDB:TcG_02800"/>
<dbReference type="GO" id="GO:0008237">
    <property type="term" value="F:metallopeptidase activity"/>
    <property type="evidence" value="ECO:0007669"/>
    <property type="project" value="InterPro"/>
</dbReference>
<feature type="signal peptide" evidence="2">
    <location>
        <begin position="1"/>
        <end position="25"/>
    </location>
</feature>
<protein>
    <recommendedName>
        <fullName evidence="5">IgA Peptidase M64</fullName>
    </recommendedName>
</protein>
<dbReference type="Proteomes" id="UP000246121">
    <property type="component" value="Unassembled WGS sequence"/>
</dbReference>
<accession>A0A2V2W0T0</accession>
<feature type="transmembrane region" description="Helical" evidence="1">
    <location>
        <begin position="438"/>
        <end position="462"/>
    </location>
</feature>
<dbReference type="VEuPathDB" id="TriTrypDB:C4B63_7g66"/>
<proteinExistence type="predicted"/>
<feature type="transmembrane region" description="Helical" evidence="1">
    <location>
        <begin position="483"/>
        <end position="505"/>
    </location>
</feature>
<keyword evidence="1" id="KW-0812">Transmembrane</keyword>
<dbReference type="VEuPathDB" id="TriTrypDB:TcCL_NonESM13111"/>
<name>A0A2V2W0T0_TRYCR</name>
<dbReference type="VEuPathDB" id="TriTrypDB:TcCL_NonESM07405"/>
<feature type="chain" id="PRO_5015972771" description="IgA Peptidase M64" evidence="2">
    <location>
        <begin position="26"/>
        <end position="1135"/>
    </location>
</feature>
<dbReference type="VEuPathDB" id="TriTrypDB:C3747_25g11"/>
<comment type="caution">
    <text evidence="3">The sequence shown here is derived from an EMBL/GenBank/DDBJ whole genome shotgun (WGS) entry which is preliminary data.</text>
</comment>
<dbReference type="VEuPathDB" id="TriTrypDB:TCDM_04697"/>
<evidence type="ECO:0000256" key="1">
    <source>
        <dbReference type="SAM" id="Phobius"/>
    </source>
</evidence>
<keyword evidence="2" id="KW-0732">Signal</keyword>
<feature type="transmembrane region" description="Helical" evidence="1">
    <location>
        <begin position="649"/>
        <end position="676"/>
    </location>
</feature>
<dbReference type="VEuPathDB" id="TriTrypDB:TCSYLVIO_003858"/>
<evidence type="ECO:0008006" key="5">
    <source>
        <dbReference type="Google" id="ProtNLM"/>
    </source>
</evidence>
<keyword evidence="1" id="KW-0472">Membrane</keyword>
<keyword evidence="1" id="KW-1133">Transmembrane helix</keyword>
<feature type="transmembrane region" description="Helical" evidence="1">
    <location>
        <begin position="1014"/>
        <end position="1040"/>
    </location>
</feature>
<evidence type="ECO:0000313" key="4">
    <source>
        <dbReference type="Proteomes" id="UP000246121"/>
    </source>
</evidence>
<gene>
    <name evidence="3" type="ORF">C4B63_7g66</name>
</gene>
<dbReference type="VEuPathDB" id="TriTrypDB:TcBrA4_0123690"/>